<evidence type="ECO:0000313" key="2">
    <source>
        <dbReference type="Proteomes" id="UP000476030"/>
    </source>
</evidence>
<dbReference type="EMBL" id="WTUW01000002">
    <property type="protein sequence ID" value="MZR31014.1"/>
    <property type="molecule type" value="Genomic_DNA"/>
</dbReference>
<protein>
    <recommendedName>
        <fullName evidence="3">DUF169 domain-containing protein</fullName>
    </recommendedName>
</protein>
<evidence type="ECO:0000313" key="1">
    <source>
        <dbReference type="EMBL" id="MZR31014.1"/>
    </source>
</evidence>
<dbReference type="Pfam" id="PF02596">
    <property type="entry name" value="DUF169"/>
    <property type="match status" value="1"/>
</dbReference>
<dbReference type="PANTHER" id="PTHR37954:SF3">
    <property type="entry name" value="DUF169 DOMAIN-CONTAINING PROTEIN"/>
    <property type="match status" value="1"/>
</dbReference>
<dbReference type="PANTHER" id="PTHR37954">
    <property type="entry name" value="BLL4979 PROTEIN"/>
    <property type="match status" value="1"/>
</dbReference>
<proteinExistence type="predicted"/>
<evidence type="ECO:0008006" key="3">
    <source>
        <dbReference type="Google" id="ProtNLM"/>
    </source>
</evidence>
<gene>
    <name evidence="1" type="ORF">GQE98_10260</name>
</gene>
<dbReference type="InterPro" id="IPR003748">
    <property type="entry name" value="DUF169"/>
</dbReference>
<organism evidence="1 2">
    <name type="scientific">Sneathiella litorea</name>
    <dbReference type="NCBI Taxonomy" id="2606216"/>
    <lineage>
        <taxon>Bacteria</taxon>
        <taxon>Pseudomonadati</taxon>
        <taxon>Pseudomonadota</taxon>
        <taxon>Alphaproteobacteria</taxon>
        <taxon>Sneathiellales</taxon>
        <taxon>Sneathiellaceae</taxon>
        <taxon>Sneathiella</taxon>
    </lineage>
</organism>
<keyword evidence="2" id="KW-1185">Reference proteome</keyword>
<name>A0A6L8W952_9PROT</name>
<dbReference type="AlphaFoldDB" id="A0A6L8W952"/>
<accession>A0A6L8W952</accession>
<dbReference type="Proteomes" id="UP000476030">
    <property type="component" value="Unassembled WGS sequence"/>
</dbReference>
<sequence length="278" mass="30722">MTGRDYRIALDKNKEGRKLTKLDEFYDWDAILDGLNKYLRLRATPIGMKLFETKEEMEAVERIRRPDSIHTADQIVGQASRLGWTVGVTAEDFVGAQCGAVMGLHPQDAEWQEGARYAGVWYETPEDARNHQAAMTVVPSGQFTAMAVSPLASKRLNPPDICLIYATPAQMIIFINGLQWAGYKKLDFSVVGESSCADSWGRALSTGEPSLSLPCFAERRYGGVLEDELLMAIPPAYLPKVIEGLAALSKNGLRYPIPQYGIQNDVRAGMGVSYKKPS</sequence>
<comment type="caution">
    <text evidence="1">The sequence shown here is derived from an EMBL/GenBank/DDBJ whole genome shotgun (WGS) entry which is preliminary data.</text>
</comment>
<reference evidence="1 2" key="1">
    <citation type="submission" date="2019-12" db="EMBL/GenBank/DDBJ databases">
        <title>Snethiella sp. nov. sp. isolated from sea sand.</title>
        <authorList>
            <person name="Kim J."/>
            <person name="Jeong S.E."/>
            <person name="Jung H.S."/>
            <person name="Jeon C.O."/>
        </authorList>
    </citation>
    <scope>NUCLEOTIDE SEQUENCE [LARGE SCALE GENOMIC DNA]</scope>
    <source>
        <strain evidence="1 2">DP05</strain>
    </source>
</reference>